<evidence type="ECO:0000313" key="9">
    <source>
        <dbReference type="Proteomes" id="UP000037460"/>
    </source>
</evidence>
<sequence length="127" mass="13990">MAYLRGDFTKYSSNSGFVTDEVVRSTPHAFSHYSFELSGGAELLIDVQGPDDLCEEFENEAARLPGGDATEEGVLSALARLYESGGPDLEPDVQLAHQFQYLARSSRRRDLEQKEEEEDGEQGGTVV</sequence>
<keyword evidence="2" id="KW-0808">Transferase</keyword>
<evidence type="ECO:0000256" key="3">
    <source>
        <dbReference type="ARBA" id="ARBA00022741"/>
    </source>
</evidence>
<dbReference type="InterPro" id="IPR011009">
    <property type="entry name" value="Kinase-like_dom_sf"/>
</dbReference>
<dbReference type="PROSITE" id="PS51158">
    <property type="entry name" value="ALPHA_KINASE"/>
    <property type="match status" value="1"/>
</dbReference>
<evidence type="ECO:0000256" key="4">
    <source>
        <dbReference type="ARBA" id="ARBA00022777"/>
    </source>
</evidence>
<evidence type="ECO:0000259" key="7">
    <source>
        <dbReference type="PROSITE" id="PS51158"/>
    </source>
</evidence>
<dbReference type="InterPro" id="IPR051852">
    <property type="entry name" value="Alpha-type_PK"/>
</dbReference>
<gene>
    <name evidence="8" type="ORF">Ctob_012910</name>
</gene>
<dbReference type="AlphaFoldDB" id="A0A0M0JFI5"/>
<dbReference type="GO" id="GO:0004674">
    <property type="term" value="F:protein serine/threonine kinase activity"/>
    <property type="evidence" value="ECO:0007669"/>
    <property type="project" value="UniProtKB-KW"/>
</dbReference>
<feature type="region of interest" description="Disordered" evidence="6">
    <location>
        <begin position="106"/>
        <end position="127"/>
    </location>
</feature>
<dbReference type="GO" id="GO:0005524">
    <property type="term" value="F:ATP binding"/>
    <property type="evidence" value="ECO:0007669"/>
    <property type="project" value="UniProtKB-KW"/>
</dbReference>
<dbReference type="SUPFAM" id="SSF56112">
    <property type="entry name" value="Protein kinase-like (PK-like)"/>
    <property type="match status" value="1"/>
</dbReference>
<keyword evidence="9" id="KW-1185">Reference proteome</keyword>
<organism evidence="8 9">
    <name type="scientific">Chrysochromulina tobinii</name>
    <dbReference type="NCBI Taxonomy" id="1460289"/>
    <lineage>
        <taxon>Eukaryota</taxon>
        <taxon>Haptista</taxon>
        <taxon>Haptophyta</taxon>
        <taxon>Prymnesiophyceae</taxon>
        <taxon>Prymnesiales</taxon>
        <taxon>Chrysochromulinaceae</taxon>
        <taxon>Chrysochromulina</taxon>
    </lineage>
</organism>
<accession>A0A0M0JFI5</accession>
<evidence type="ECO:0000256" key="1">
    <source>
        <dbReference type="ARBA" id="ARBA00022527"/>
    </source>
</evidence>
<reference evidence="9" key="1">
    <citation type="journal article" date="2015" name="PLoS Genet.">
        <title>Genome Sequence and Transcriptome Analyses of Chrysochromulina tobin: Metabolic Tools for Enhanced Algal Fitness in the Prominent Order Prymnesiales (Haptophyceae).</title>
        <authorList>
            <person name="Hovde B.T."/>
            <person name="Deodato C.R."/>
            <person name="Hunsperger H.M."/>
            <person name="Ryken S.A."/>
            <person name="Yost W."/>
            <person name="Jha R.K."/>
            <person name="Patterson J."/>
            <person name="Monnat R.J. Jr."/>
            <person name="Barlow S.B."/>
            <person name="Starkenburg S.R."/>
            <person name="Cattolico R.A."/>
        </authorList>
    </citation>
    <scope>NUCLEOTIDE SEQUENCE</scope>
    <source>
        <strain evidence="9">CCMP291</strain>
    </source>
</reference>
<dbReference type="Gene3D" id="3.20.200.10">
    <property type="entry name" value="MHCK/EF2 kinase"/>
    <property type="match status" value="1"/>
</dbReference>
<proteinExistence type="predicted"/>
<name>A0A0M0JFI5_9EUKA</name>
<feature type="domain" description="Alpha-type protein kinase" evidence="7">
    <location>
        <begin position="1"/>
        <end position="114"/>
    </location>
</feature>
<dbReference type="OrthoDB" id="301415at2759"/>
<dbReference type="PANTHER" id="PTHR45992:SF2">
    <property type="entry name" value="EUKARYOTIC ELONGATION FACTOR 2 KINASE"/>
    <property type="match status" value="1"/>
</dbReference>
<keyword evidence="8" id="KW-0648">Protein biosynthesis</keyword>
<keyword evidence="3" id="KW-0547">Nucleotide-binding</keyword>
<dbReference type="GO" id="GO:1903013">
    <property type="term" value="P:response to differentiation-inducing factor 1"/>
    <property type="evidence" value="ECO:0007669"/>
    <property type="project" value="TreeGrafter"/>
</dbReference>
<evidence type="ECO:0000256" key="5">
    <source>
        <dbReference type="ARBA" id="ARBA00022840"/>
    </source>
</evidence>
<dbReference type="PANTHER" id="PTHR45992">
    <property type="entry name" value="EUKARYOTIC ELONGATION FACTOR 2 KINASE-RELATED"/>
    <property type="match status" value="1"/>
</dbReference>
<evidence type="ECO:0000313" key="8">
    <source>
        <dbReference type="EMBL" id="KOO25215.1"/>
    </source>
</evidence>
<keyword evidence="1" id="KW-0723">Serine/threonine-protein kinase</keyword>
<evidence type="ECO:0000256" key="6">
    <source>
        <dbReference type="SAM" id="MobiDB-lite"/>
    </source>
</evidence>
<dbReference type="GO" id="GO:0031037">
    <property type="term" value="P:myosin II filament disassembly"/>
    <property type="evidence" value="ECO:0007669"/>
    <property type="project" value="TreeGrafter"/>
</dbReference>
<protein>
    <submittedName>
        <fullName evidence="8">Eukaryotic elongation factor 2 kinase</fullName>
    </submittedName>
</protein>
<dbReference type="InterPro" id="IPR004166">
    <property type="entry name" value="a-kinase_dom"/>
</dbReference>
<keyword evidence="4 8" id="KW-0418">Kinase</keyword>
<dbReference type="Pfam" id="PF02816">
    <property type="entry name" value="Alpha_kinase"/>
    <property type="match status" value="1"/>
</dbReference>
<dbReference type="EMBL" id="JWZX01003005">
    <property type="protein sequence ID" value="KOO25215.1"/>
    <property type="molecule type" value="Genomic_DNA"/>
</dbReference>
<dbReference type="GO" id="GO:0003746">
    <property type="term" value="F:translation elongation factor activity"/>
    <property type="evidence" value="ECO:0007669"/>
    <property type="project" value="UniProtKB-KW"/>
</dbReference>
<comment type="caution">
    <text evidence="8">The sequence shown here is derived from an EMBL/GenBank/DDBJ whole genome shotgun (WGS) entry which is preliminary data.</text>
</comment>
<keyword evidence="8" id="KW-0251">Elongation factor</keyword>
<evidence type="ECO:0000256" key="2">
    <source>
        <dbReference type="ARBA" id="ARBA00022679"/>
    </source>
</evidence>
<dbReference type="Proteomes" id="UP000037460">
    <property type="component" value="Unassembled WGS sequence"/>
</dbReference>
<keyword evidence="5" id="KW-0067">ATP-binding</keyword>